<evidence type="ECO:0000256" key="1">
    <source>
        <dbReference type="ARBA" id="ARBA00023002"/>
    </source>
</evidence>
<dbReference type="InterPro" id="IPR036661">
    <property type="entry name" value="Luciferase-like_sf"/>
</dbReference>
<dbReference type="InterPro" id="IPR011251">
    <property type="entry name" value="Luciferase-like_dom"/>
</dbReference>
<keyword evidence="1 3" id="KW-0560">Oxidoreductase</keyword>
<keyword evidence="4" id="KW-1185">Reference proteome</keyword>
<dbReference type="EMBL" id="CP117880">
    <property type="protein sequence ID" value="WDF66913.1"/>
    <property type="molecule type" value="Genomic_DNA"/>
</dbReference>
<dbReference type="InterPro" id="IPR023907">
    <property type="entry name" value="Non-F420_Flavin_OxRdtase"/>
</dbReference>
<dbReference type="Pfam" id="PF00296">
    <property type="entry name" value="Bac_luciferase"/>
    <property type="match status" value="1"/>
</dbReference>
<dbReference type="InterPro" id="IPR019945">
    <property type="entry name" value="F420_G6P_DH-rel"/>
</dbReference>
<dbReference type="NCBIfam" id="TIGR03557">
    <property type="entry name" value="F420_G6P_family"/>
    <property type="match status" value="1"/>
</dbReference>
<dbReference type="Proteomes" id="UP001221558">
    <property type="component" value="Chromosome"/>
</dbReference>
<organism evidence="3 4">
    <name type="scientific">Sphingobacterium oryzagri</name>
    <dbReference type="NCBI Taxonomy" id="3025669"/>
    <lineage>
        <taxon>Bacteria</taxon>
        <taxon>Pseudomonadati</taxon>
        <taxon>Bacteroidota</taxon>
        <taxon>Sphingobacteriia</taxon>
        <taxon>Sphingobacteriales</taxon>
        <taxon>Sphingobacteriaceae</taxon>
        <taxon>Sphingobacterium</taxon>
    </lineage>
</organism>
<proteinExistence type="predicted"/>
<dbReference type="Gene3D" id="3.20.20.30">
    <property type="entry name" value="Luciferase-like domain"/>
    <property type="match status" value="1"/>
</dbReference>
<dbReference type="InterPro" id="IPR050564">
    <property type="entry name" value="F420-G6PD/mer"/>
</dbReference>
<dbReference type="SUPFAM" id="SSF51679">
    <property type="entry name" value="Bacterial luciferase-like"/>
    <property type="match status" value="1"/>
</dbReference>
<accession>A0ABY7WEW4</accession>
<evidence type="ECO:0000259" key="2">
    <source>
        <dbReference type="Pfam" id="PF00296"/>
    </source>
</evidence>
<dbReference type="NCBIfam" id="TIGR03885">
    <property type="entry name" value="flavin_revert"/>
    <property type="match status" value="1"/>
</dbReference>
<dbReference type="PANTHER" id="PTHR43244:SF1">
    <property type="entry name" value="5,10-METHYLENETETRAHYDROMETHANOPTERIN REDUCTASE"/>
    <property type="match status" value="1"/>
</dbReference>
<protein>
    <submittedName>
        <fullName evidence="3">TIGR03885 family FMN-dependent LLM class oxidoreductase</fullName>
        <ecNumber evidence="3">1.-.-.-</ecNumber>
    </submittedName>
</protein>
<dbReference type="CDD" id="cd01097">
    <property type="entry name" value="Tetrahydromethanopterin_reductase"/>
    <property type="match status" value="1"/>
</dbReference>
<dbReference type="GO" id="GO:0016491">
    <property type="term" value="F:oxidoreductase activity"/>
    <property type="evidence" value="ECO:0007669"/>
    <property type="project" value="UniProtKB-KW"/>
</dbReference>
<dbReference type="EC" id="1.-.-.-" evidence="3"/>
<sequence>MLKIGYHASHEQFSPSDLLRYAEIAEKSGFGLITSSDHFHPWSEIESHSGFAWSWLGAAMQAIHLEFGIITAPAPRYHPAIVAQAVATLNQMFDNRLWIAAGSGQALNENINGDFWPDKQTRNERLVESVSIMRRLWDGQEVTQYGHVNVVEARLYTLPTATPKVFGAALSEKTAGWLASWSDGLITVNHPQEKLQKLAAAYRAGNPSGELALKVQVSYAKDLKTAEKLAWENWRNNILGGETQAMLSHPKLFDEAASFVRIEDMKHHVILADGADALISALKKYIAMGFTRITLHNVNRDQIGFLELMRSAVLPSFQKV</sequence>
<name>A0ABY7WEW4_9SPHI</name>
<gene>
    <name evidence="3" type="ORF">PQ465_11410</name>
</gene>
<evidence type="ECO:0000313" key="4">
    <source>
        <dbReference type="Proteomes" id="UP001221558"/>
    </source>
</evidence>
<evidence type="ECO:0000313" key="3">
    <source>
        <dbReference type="EMBL" id="WDF66913.1"/>
    </source>
</evidence>
<reference evidence="3 4" key="1">
    <citation type="submission" date="2023-02" db="EMBL/GenBank/DDBJ databases">
        <title>Genome sequence of Sphingobacterium sp. KACC 22765.</title>
        <authorList>
            <person name="Kim S."/>
            <person name="Heo J."/>
            <person name="Kwon S.-W."/>
        </authorList>
    </citation>
    <scope>NUCLEOTIDE SEQUENCE [LARGE SCALE GENOMIC DNA]</scope>
    <source>
        <strain evidence="3 4">KACC 22765</strain>
    </source>
</reference>
<feature type="domain" description="Luciferase-like" evidence="2">
    <location>
        <begin position="8"/>
        <end position="291"/>
    </location>
</feature>
<dbReference type="PANTHER" id="PTHR43244">
    <property type="match status" value="1"/>
</dbReference>
<dbReference type="RefSeq" id="WP_274265653.1">
    <property type="nucleotide sequence ID" value="NZ_CP117880.1"/>
</dbReference>